<protein>
    <submittedName>
        <fullName evidence="1">Uncharacterized protein</fullName>
    </submittedName>
</protein>
<dbReference type="Proteomes" id="UP000235914">
    <property type="component" value="Unassembled WGS sequence"/>
</dbReference>
<dbReference type="EMBL" id="PJKN01000003">
    <property type="protein sequence ID" value="PNC56267.1"/>
    <property type="molecule type" value="Genomic_DNA"/>
</dbReference>
<proteinExistence type="predicted"/>
<name>A0AAP8NL49_9BACT</name>
<evidence type="ECO:0000313" key="1">
    <source>
        <dbReference type="EMBL" id="PNC56267.1"/>
    </source>
</evidence>
<comment type="caution">
    <text evidence="1">The sequence shown here is derived from an EMBL/GenBank/DDBJ whole genome shotgun (WGS) entry which is preliminary data.</text>
</comment>
<accession>A0AAP8NL49</accession>
<evidence type="ECO:0000313" key="2">
    <source>
        <dbReference type="Proteomes" id="UP000235914"/>
    </source>
</evidence>
<sequence>MNLNYGKDRKRGVDFLAPQFLCNSGLNISPANAARREWRDQDCPKRSSSSSANAFSVVAGLSGRVRS</sequence>
<organism evidence="1 2">
    <name type="scientific">Akkermansia muciniphila</name>
    <dbReference type="NCBI Taxonomy" id="239935"/>
    <lineage>
        <taxon>Bacteria</taxon>
        <taxon>Pseudomonadati</taxon>
        <taxon>Verrucomicrobiota</taxon>
        <taxon>Verrucomicrobiia</taxon>
        <taxon>Verrucomicrobiales</taxon>
        <taxon>Akkermansiaceae</taxon>
        <taxon>Akkermansia</taxon>
    </lineage>
</organism>
<reference evidence="1 2" key="1">
    <citation type="journal article" date="2017" name="BMC Genomics">
        <title>Genome sequencing of 39 Akkermansia muciniphila isolates reveals its population structure, genomic and functional diverisity, and global distribution in mammalian gut microbiotas.</title>
        <authorList>
            <person name="Guo X."/>
            <person name="Li S."/>
            <person name="Zhang J."/>
            <person name="Wu F."/>
            <person name="Li X."/>
            <person name="Wu D."/>
            <person name="Zhang M."/>
            <person name="Ou Z."/>
            <person name="Jie Z."/>
            <person name="Yan Q."/>
            <person name="Li P."/>
            <person name="Yi J."/>
            <person name="Peng Y."/>
        </authorList>
    </citation>
    <scope>NUCLEOTIDE SEQUENCE [LARGE SCALE GENOMIC DNA]</scope>
    <source>
        <strain evidence="1 2">GP43</strain>
    </source>
</reference>
<dbReference type="AlphaFoldDB" id="A0AAP8NL49"/>
<gene>
    <name evidence="1" type="ORF">CXU09_06495</name>
</gene>